<dbReference type="InterPro" id="IPR013815">
    <property type="entry name" value="ATP_grasp_subdomain_1"/>
</dbReference>
<evidence type="ECO:0000259" key="11">
    <source>
        <dbReference type="PROSITE" id="PS50975"/>
    </source>
</evidence>
<comment type="caution">
    <text evidence="12">The sequence shown here is derived from an EMBL/GenBank/DDBJ whole genome shotgun (WGS) entry which is preliminary data.</text>
</comment>
<keyword evidence="8" id="KW-0460">Magnesium</keyword>
<keyword evidence="6" id="KW-0658">Purine biosynthesis</keyword>
<dbReference type="InterPro" id="IPR011761">
    <property type="entry name" value="ATP-grasp"/>
</dbReference>
<name>A0A1J4TZA5_9BACT</name>
<dbReference type="Pfam" id="PF06973">
    <property type="entry name" value="DUF1297"/>
    <property type="match status" value="1"/>
</dbReference>
<dbReference type="GO" id="GO:0005524">
    <property type="term" value="F:ATP binding"/>
    <property type="evidence" value="ECO:0007669"/>
    <property type="project" value="UniProtKB-UniRule"/>
</dbReference>
<evidence type="ECO:0000313" key="12">
    <source>
        <dbReference type="EMBL" id="OIO15407.1"/>
    </source>
</evidence>
<evidence type="ECO:0000256" key="10">
    <source>
        <dbReference type="PROSITE-ProRule" id="PRU00409"/>
    </source>
</evidence>
<dbReference type="PANTHER" id="PTHR38147">
    <property type="entry name" value="5-FORMAMINOIMIDAZOLE-4-CARBOXAMIDE-1-(BETA)-D-RIBOFURANOSYL 5'-MONOPHOSPHATE SYNTHETASE-RELATED"/>
    <property type="match status" value="1"/>
</dbReference>
<feature type="domain" description="ATP-grasp" evidence="11">
    <location>
        <begin position="97"/>
        <end position="327"/>
    </location>
</feature>
<evidence type="ECO:0000313" key="13">
    <source>
        <dbReference type="Proteomes" id="UP000183120"/>
    </source>
</evidence>
<dbReference type="InterPro" id="IPR010672">
    <property type="entry name" value="IMP_biosynth_PurP_N"/>
</dbReference>
<dbReference type="STRING" id="1805209.AUJ73_00655"/>
<evidence type="ECO:0000256" key="9">
    <source>
        <dbReference type="ARBA" id="ARBA00023211"/>
    </source>
</evidence>
<comment type="cofactor">
    <cofactor evidence="2">
        <name>Mg(2+)</name>
        <dbReference type="ChEBI" id="CHEBI:18420"/>
    </cofactor>
</comment>
<dbReference type="AlphaFoldDB" id="A0A1J4TZA5"/>
<evidence type="ECO:0000256" key="4">
    <source>
        <dbReference type="ARBA" id="ARBA00022723"/>
    </source>
</evidence>
<comment type="cofactor">
    <cofactor evidence="1">
        <name>Mn(2+)</name>
        <dbReference type="ChEBI" id="CHEBI:29035"/>
    </cofactor>
</comment>
<reference evidence="12 13" key="1">
    <citation type="journal article" date="2016" name="Environ. Microbiol.">
        <title>Genomic resolution of a cold subsurface aquifer community provides metabolic insights for novel microbes adapted to high CO concentrations.</title>
        <authorList>
            <person name="Probst A.J."/>
            <person name="Castelle C.J."/>
            <person name="Singh A."/>
            <person name="Brown C.T."/>
            <person name="Anantharaman K."/>
            <person name="Sharon I."/>
            <person name="Hug L.A."/>
            <person name="Burstein D."/>
            <person name="Emerson J.B."/>
            <person name="Thomas B.C."/>
            <person name="Banfield J.F."/>
        </authorList>
    </citation>
    <scope>NUCLEOTIDE SEQUENCE [LARGE SCALE GENOMIC DNA]</scope>
    <source>
        <strain evidence="12">CG1_02_37_22</strain>
    </source>
</reference>
<dbReference type="Gene3D" id="3.30.470.20">
    <property type="entry name" value="ATP-grasp fold, B domain"/>
    <property type="match status" value="1"/>
</dbReference>
<keyword evidence="5 10" id="KW-0547">Nucleotide-binding</keyword>
<dbReference type="Pfam" id="PF06849">
    <property type="entry name" value="DUF1246"/>
    <property type="match status" value="1"/>
</dbReference>
<dbReference type="GO" id="GO:0016879">
    <property type="term" value="F:ligase activity, forming carbon-nitrogen bonds"/>
    <property type="evidence" value="ECO:0007669"/>
    <property type="project" value="InterPro"/>
</dbReference>
<dbReference type="EMBL" id="MNUY01000010">
    <property type="protein sequence ID" value="OIO15407.1"/>
    <property type="molecule type" value="Genomic_DNA"/>
</dbReference>
<evidence type="ECO:0000256" key="2">
    <source>
        <dbReference type="ARBA" id="ARBA00001946"/>
    </source>
</evidence>
<dbReference type="PANTHER" id="PTHR38147:SF2">
    <property type="entry name" value="5-FORMAMINOIMIDAZOLE-4-CARBOXAMIDE-1-(BETA)-D-RIBOFURANOSYL 5'-MONOPHOSPHATE SYNTHETASE"/>
    <property type="match status" value="1"/>
</dbReference>
<keyword evidence="3" id="KW-0436">Ligase</keyword>
<dbReference type="Gene3D" id="3.40.50.20">
    <property type="match status" value="1"/>
</dbReference>
<dbReference type="PIRSF" id="PIRSF004602">
    <property type="entry name" value="ATPgrasp_PurP"/>
    <property type="match status" value="1"/>
</dbReference>
<dbReference type="SUPFAM" id="SSF56059">
    <property type="entry name" value="Glutathione synthetase ATP-binding domain-like"/>
    <property type="match status" value="1"/>
</dbReference>
<dbReference type="GO" id="GO:0006188">
    <property type="term" value="P:IMP biosynthetic process"/>
    <property type="evidence" value="ECO:0007669"/>
    <property type="project" value="InterPro"/>
</dbReference>
<organism evidence="12 13">
    <name type="scientific">Candidatus Gottesmanbacteria bacterium CG1_02_37_22</name>
    <dbReference type="NCBI Taxonomy" id="1805209"/>
    <lineage>
        <taxon>Bacteria</taxon>
        <taxon>Candidatus Gottesmaniibacteriota</taxon>
    </lineage>
</organism>
<evidence type="ECO:0000256" key="6">
    <source>
        <dbReference type="ARBA" id="ARBA00022755"/>
    </source>
</evidence>
<proteinExistence type="inferred from homology"/>
<evidence type="ECO:0000256" key="3">
    <source>
        <dbReference type="ARBA" id="ARBA00022598"/>
    </source>
</evidence>
<dbReference type="PROSITE" id="PS50975">
    <property type="entry name" value="ATP_GRASP"/>
    <property type="match status" value="1"/>
</dbReference>
<dbReference type="InterPro" id="IPR009720">
    <property type="entry name" value="IMP_biosynth_PurP_C"/>
</dbReference>
<dbReference type="SUPFAM" id="SSF52440">
    <property type="entry name" value="PreATP-grasp domain"/>
    <property type="match status" value="1"/>
</dbReference>
<sequence>MRYIIATLASHSCLQILKGAKDEGFRTMAIAIENKVSFYKRFKFIDEVIGIPDYKQFYLLENRLKRKNIIIIPHGSFVAYLGKEGDEKITLPYFGNKKILEIEADRDKQHDWFKKSGLLLPRMYKNIEDVDKAVIVKYHGAQGGYGYFLSPDKNTLKTKLSKNKSLNSKIFLQEYIVGVPIYLQYFFSPLDNKIELMGIDRRYETNIDGLGRIPADMQSKMNIIPSFTVVGNFPIVVRESLLPSIYEMGEKVVETAKEIAGPKGLYGPFCLETVVTSDQQFYVIEISCRIVAGTNLFISGSQYTDLSYGEPISTGRRIAREIKKAIKLKQLDKILD</sequence>
<accession>A0A1J4TZA5</accession>
<evidence type="ECO:0000256" key="1">
    <source>
        <dbReference type="ARBA" id="ARBA00001936"/>
    </source>
</evidence>
<protein>
    <recommendedName>
        <fullName evidence="11">ATP-grasp domain-containing protein</fullName>
    </recommendedName>
</protein>
<dbReference type="InterPro" id="IPR023656">
    <property type="entry name" value="IMP_biosynth_PurP"/>
</dbReference>
<gene>
    <name evidence="12" type="ORF">AUJ73_00655</name>
</gene>
<dbReference type="GO" id="GO:0000287">
    <property type="term" value="F:magnesium ion binding"/>
    <property type="evidence" value="ECO:0007669"/>
    <property type="project" value="InterPro"/>
</dbReference>
<evidence type="ECO:0000256" key="5">
    <source>
        <dbReference type="ARBA" id="ARBA00022741"/>
    </source>
</evidence>
<dbReference type="Gene3D" id="3.30.1490.20">
    <property type="entry name" value="ATP-grasp fold, A domain"/>
    <property type="match status" value="1"/>
</dbReference>
<dbReference type="InterPro" id="IPR016185">
    <property type="entry name" value="PreATP-grasp_dom_sf"/>
</dbReference>
<keyword evidence="9" id="KW-0464">Manganese</keyword>
<dbReference type="Proteomes" id="UP000183120">
    <property type="component" value="Unassembled WGS sequence"/>
</dbReference>
<keyword evidence="7 10" id="KW-0067">ATP-binding</keyword>
<evidence type="ECO:0000256" key="8">
    <source>
        <dbReference type="ARBA" id="ARBA00022842"/>
    </source>
</evidence>
<dbReference type="HAMAP" id="MF_01163">
    <property type="entry name" value="IMP_biosynth_PurP"/>
    <property type="match status" value="1"/>
</dbReference>
<keyword evidence="4" id="KW-0479">Metal-binding</keyword>
<evidence type="ECO:0000256" key="7">
    <source>
        <dbReference type="ARBA" id="ARBA00022840"/>
    </source>
</evidence>